<dbReference type="SMART" id="SM00432">
    <property type="entry name" value="MADS"/>
    <property type="match status" value="1"/>
</dbReference>
<name>A0A453MQ19_AEGTS</name>
<dbReference type="InterPro" id="IPR033896">
    <property type="entry name" value="MEF2-like_N"/>
</dbReference>
<keyword evidence="2" id="KW-0805">Transcription regulation</keyword>
<evidence type="ECO:0000256" key="3">
    <source>
        <dbReference type="ARBA" id="ARBA00023125"/>
    </source>
</evidence>
<feature type="domain" description="MADS-box" evidence="7">
    <location>
        <begin position="40"/>
        <end position="100"/>
    </location>
</feature>
<reference evidence="8" key="5">
    <citation type="journal article" date="2021" name="G3 (Bethesda)">
        <title>Aegilops tauschii genome assembly Aet v5.0 features greater sequence contiguity and improved annotation.</title>
        <authorList>
            <person name="Wang L."/>
            <person name="Zhu T."/>
            <person name="Rodriguez J.C."/>
            <person name="Deal K.R."/>
            <person name="Dubcovsky J."/>
            <person name="McGuire P.E."/>
            <person name="Lux T."/>
            <person name="Spannagl M."/>
            <person name="Mayer K.F.X."/>
            <person name="Baldrich P."/>
            <person name="Meyers B.C."/>
            <person name="Huo N."/>
            <person name="Gu Y.Q."/>
            <person name="Zhou H."/>
            <person name="Devos K.M."/>
            <person name="Bennetzen J.L."/>
            <person name="Unver T."/>
            <person name="Budak H."/>
            <person name="Gulick P.J."/>
            <person name="Galiba G."/>
            <person name="Kalapos B."/>
            <person name="Nelson D.R."/>
            <person name="Li P."/>
            <person name="You F.M."/>
            <person name="Luo M.C."/>
            <person name="Dvorak J."/>
        </authorList>
    </citation>
    <scope>NUCLEOTIDE SEQUENCE [LARGE SCALE GENOMIC DNA]</scope>
    <source>
        <strain evidence="8">cv. AL8/78</strain>
    </source>
</reference>
<dbReference type="GO" id="GO:0045944">
    <property type="term" value="P:positive regulation of transcription by RNA polymerase II"/>
    <property type="evidence" value="ECO:0007669"/>
    <property type="project" value="InterPro"/>
</dbReference>
<feature type="region of interest" description="Disordered" evidence="6">
    <location>
        <begin position="1"/>
        <end position="46"/>
    </location>
</feature>
<dbReference type="PANTHER" id="PTHR48019">
    <property type="entry name" value="SERUM RESPONSE FACTOR HOMOLOG"/>
    <property type="match status" value="1"/>
</dbReference>
<evidence type="ECO:0000313" key="8">
    <source>
        <dbReference type="EnsemblPlants" id="AET6Gv20025600.2"/>
    </source>
</evidence>
<accession>A0A453MQ19</accession>
<evidence type="ECO:0000256" key="5">
    <source>
        <dbReference type="ARBA" id="ARBA00023242"/>
    </source>
</evidence>
<dbReference type="InterPro" id="IPR050142">
    <property type="entry name" value="MADS-box/MEF2_TF"/>
</dbReference>
<dbReference type="GO" id="GO:0046983">
    <property type="term" value="F:protein dimerization activity"/>
    <property type="evidence" value="ECO:0007669"/>
    <property type="project" value="InterPro"/>
</dbReference>
<dbReference type="AlphaFoldDB" id="A0A453MQ19"/>
<reference evidence="8" key="3">
    <citation type="journal article" date="2017" name="Nature">
        <title>Genome sequence of the progenitor of the wheat D genome Aegilops tauschii.</title>
        <authorList>
            <person name="Luo M.C."/>
            <person name="Gu Y.Q."/>
            <person name="Puiu D."/>
            <person name="Wang H."/>
            <person name="Twardziok S.O."/>
            <person name="Deal K.R."/>
            <person name="Huo N."/>
            <person name="Zhu T."/>
            <person name="Wang L."/>
            <person name="Wang Y."/>
            <person name="McGuire P.E."/>
            <person name="Liu S."/>
            <person name="Long H."/>
            <person name="Ramasamy R.K."/>
            <person name="Rodriguez J.C."/>
            <person name="Van S.L."/>
            <person name="Yuan L."/>
            <person name="Wang Z."/>
            <person name="Xia Z."/>
            <person name="Xiao L."/>
            <person name="Anderson O.D."/>
            <person name="Ouyang S."/>
            <person name="Liang Y."/>
            <person name="Zimin A.V."/>
            <person name="Pertea G."/>
            <person name="Qi P."/>
            <person name="Bennetzen J.L."/>
            <person name="Dai X."/>
            <person name="Dawson M.W."/>
            <person name="Muller H.G."/>
            <person name="Kugler K."/>
            <person name="Rivarola-Duarte L."/>
            <person name="Spannagl M."/>
            <person name="Mayer K.F.X."/>
            <person name="Lu F.H."/>
            <person name="Bevan M.W."/>
            <person name="Leroy P."/>
            <person name="Li P."/>
            <person name="You F.M."/>
            <person name="Sun Q."/>
            <person name="Liu Z."/>
            <person name="Lyons E."/>
            <person name="Wicker T."/>
            <person name="Salzberg S.L."/>
            <person name="Devos K.M."/>
            <person name="Dvorak J."/>
        </authorList>
    </citation>
    <scope>NUCLEOTIDE SEQUENCE [LARGE SCALE GENOMIC DNA]</scope>
    <source>
        <strain evidence="8">cv. AL8/78</strain>
    </source>
</reference>
<keyword evidence="5" id="KW-0539">Nucleus</keyword>
<dbReference type="Proteomes" id="UP000015105">
    <property type="component" value="Chromosome 6D"/>
</dbReference>
<dbReference type="GO" id="GO:0000977">
    <property type="term" value="F:RNA polymerase II transcription regulatory region sequence-specific DNA binding"/>
    <property type="evidence" value="ECO:0007669"/>
    <property type="project" value="InterPro"/>
</dbReference>
<evidence type="ECO:0000313" key="9">
    <source>
        <dbReference type="Proteomes" id="UP000015105"/>
    </source>
</evidence>
<evidence type="ECO:0000256" key="2">
    <source>
        <dbReference type="ARBA" id="ARBA00023015"/>
    </source>
</evidence>
<dbReference type="PRINTS" id="PR00404">
    <property type="entry name" value="MADSDOMAIN"/>
</dbReference>
<keyword evidence="4" id="KW-0804">Transcription</keyword>
<protein>
    <recommendedName>
        <fullName evidence="7">MADS-box domain-containing protein</fullName>
    </recommendedName>
</protein>
<dbReference type="Gramene" id="AET6Gv20025600.2">
    <property type="protein sequence ID" value="AET6Gv20025600.2"/>
    <property type="gene ID" value="AET6Gv20025600"/>
</dbReference>
<dbReference type="PROSITE" id="PS50066">
    <property type="entry name" value="MADS_BOX_2"/>
    <property type="match status" value="1"/>
</dbReference>
<evidence type="ECO:0000256" key="4">
    <source>
        <dbReference type="ARBA" id="ARBA00023163"/>
    </source>
</evidence>
<dbReference type="GO" id="GO:0005634">
    <property type="term" value="C:nucleus"/>
    <property type="evidence" value="ECO:0007669"/>
    <property type="project" value="UniProtKB-SubCell"/>
</dbReference>
<proteinExistence type="predicted"/>
<evidence type="ECO:0000256" key="6">
    <source>
        <dbReference type="SAM" id="MobiDB-lite"/>
    </source>
</evidence>
<evidence type="ECO:0000256" key="1">
    <source>
        <dbReference type="ARBA" id="ARBA00004123"/>
    </source>
</evidence>
<reference evidence="9" key="1">
    <citation type="journal article" date="2014" name="Science">
        <title>Ancient hybridizations among the ancestral genomes of bread wheat.</title>
        <authorList>
            <consortium name="International Wheat Genome Sequencing Consortium,"/>
            <person name="Marcussen T."/>
            <person name="Sandve S.R."/>
            <person name="Heier L."/>
            <person name="Spannagl M."/>
            <person name="Pfeifer M."/>
            <person name="Jakobsen K.S."/>
            <person name="Wulff B.B."/>
            <person name="Steuernagel B."/>
            <person name="Mayer K.F."/>
            <person name="Olsen O.A."/>
        </authorList>
    </citation>
    <scope>NUCLEOTIDE SEQUENCE [LARGE SCALE GENOMIC DNA]</scope>
    <source>
        <strain evidence="9">cv. AL8/78</strain>
    </source>
</reference>
<sequence>PPVRRSMAPSSPAAAAVAEGDEQQQQQIVAAAAAAKKGGGKRGRREMRRIEDATSRQVTFSKRRSGLLKKAFELGVLCDAEVALIVFSPRGRLYEYASAPEYFAEND</sequence>
<comment type="subcellular location">
    <subcellularLocation>
        <location evidence="1">Nucleus</location>
    </subcellularLocation>
</comment>
<dbReference type="CDD" id="cd00265">
    <property type="entry name" value="MADS_MEF2_like"/>
    <property type="match status" value="1"/>
</dbReference>
<reference evidence="8" key="4">
    <citation type="submission" date="2019-03" db="UniProtKB">
        <authorList>
            <consortium name="EnsemblPlants"/>
        </authorList>
    </citation>
    <scope>IDENTIFICATION</scope>
</reference>
<dbReference type="SUPFAM" id="SSF55455">
    <property type="entry name" value="SRF-like"/>
    <property type="match status" value="1"/>
</dbReference>
<dbReference type="InterPro" id="IPR002100">
    <property type="entry name" value="TF_MADSbox"/>
</dbReference>
<keyword evidence="9" id="KW-1185">Reference proteome</keyword>
<reference evidence="9" key="2">
    <citation type="journal article" date="2017" name="Nat. Plants">
        <title>The Aegilops tauschii genome reveals multiple impacts of transposons.</title>
        <authorList>
            <person name="Zhao G."/>
            <person name="Zou C."/>
            <person name="Li K."/>
            <person name="Wang K."/>
            <person name="Li T."/>
            <person name="Gao L."/>
            <person name="Zhang X."/>
            <person name="Wang H."/>
            <person name="Yang Z."/>
            <person name="Liu X."/>
            <person name="Jiang W."/>
            <person name="Mao L."/>
            <person name="Kong X."/>
            <person name="Jiao Y."/>
            <person name="Jia J."/>
        </authorList>
    </citation>
    <scope>NUCLEOTIDE SEQUENCE [LARGE SCALE GENOMIC DNA]</scope>
    <source>
        <strain evidence="9">cv. AL8/78</strain>
    </source>
</reference>
<dbReference type="Pfam" id="PF00319">
    <property type="entry name" value="SRF-TF"/>
    <property type="match status" value="1"/>
</dbReference>
<organism evidence="8 9">
    <name type="scientific">Aegilops tauschii subsp. strangulata</name>
    <name type="common">Goatgrass</name>
    <dbReference type="NCBI Taxonomy" id="200361"/>
    <lineage>
        <taxon>Eukaryota</taxon>
        <taxon>Viridiplantae</taxon>
        <taxon>Streptophyta</taxon>
        <taxon>Embryophyta</taxon>
        <taxon>Tracheophyta</taxon>
        <taxon>Spermatophyta</taxon>
        <taxon>Magnoliopsida</taxon>
        <taxon>Liliopsida</taxon>
        <taxon>Poales</taxon>
        <taxon>Poaceae</taxon>
        <taxon>BOP clade</taxon>
        <taxon>Pooideae</taxon>
        <taxon>Triticodae</taxon>
        <taxon>Triticeae</taxon>
        <taxon>Triticinae</taxon>
        <taxon>Aegilops</taxon>
    </lineage>
</organism>
<keyword evidence="3" id="KW-0238">DNA-binding</keyword>
<dbReference type="InterPro" id="IPR036879">
    <property type="entry name" value="TF_MADSbox_sf"/>
</dbReference>
<dbReference type="EnsemblPlants" id="AET6Gv20025600.2">
    <property type="protein sequence ID" value="AET6Gv20025600.2"/>
    <property type="gene ID" value="AET6Gv20025600"/>
</dbReference>
<feature type="compositionally biased region" description="Low complexity" evidence="6">
    <location>
        <begin position="7"/>
        <end position="36"/>
    </location>
</feature>
<dbReference type="Gene3D" id="3.40.1810.10">
    <property type="entry name" value="Transcription factor, MADS-box"/>
    <property type="match status" value="1"/>
</dbReference>
<evidence type="ECO:0000259" key="7">
    <source>
        <dbReference type="PROSITE" id="PS50066"/>
    </source>
</evidence>